<dbReference type="AlphaFoldDB" id="A0A7S3G4N2"/>
<sequence>MSQPPPPVPKLQLAFLQNEGSFSARVKYSARIVPHETVYTLSDMGYDDDEIERYMTESIKEEVTSSEAKPAVSRARARRNSTIDSRPSDDYVREHRRRSLESYFATKVEGFNEAVGSILSNAMQPASVSSPVLSPDKSLIAKSAKTSMCDEIRSTCSSLFSNVSTTMNVSHYFCSNSVVCNRREHAAELRQCYVSADMYPFSPPHPSRLLFRVRGLVAEVREGRDAIMCINVDTSNEERVSVEDVCSQLGKLDELCGVVNNDTAGHGHADSLAAVFRRYRLQSMHMSLACLWLLGCHVQSKPEKGRVVGVLCEDLAECNENSSEDELSKQEVLTRTVMAFLSACEKEGLDRVKWKSHSFDDTRAHPDLSTRDALCKGRSGLGGSLLQHAVFKKDDFSVEEAVRLYFSSRDDQPSTDYSEVESSKRIYSNKLLCLEVENEDVLGQSDGKEHWCNEGTTVVITVSCREQEPLRAMEARIRLCLRAYITSFESGGKRESSLAELCRTGSVAVLLSEFALQGHRVVLVLRWMERMRLRHTASDCTLSGPSAYRLAGFLSSCESATATVVVAKKGAVTIEWMQSKMDVMRASGGGGVRSEDLSPSCRVDVESVLGQCKALVDPKIVTAWLAFLLVSDLPAGKHFITSAIMREFDMSREKVEENLSLLLSVARPLLRCSREDELMAVADAHREAVEQQVHGYSTQERDRYLPGIQALGKTVEGDVTRPCSLAITNALSVVSSMDEEVLLPLRCFTPAQLCTLLKNATGTYSFSFDMLVWEILATFDSCSGEDKVQWMDGLSVVLNNYPGTLPDGWVVDATSKVLMWAKGLSEEDSAVHRAAIERYALCLMHCGVYRVEKDKVDEVGEVGEDENKEGGEGSETGHELRRDFSLLLQAVSPPSLLQCVAMFLIVFCRDKSAIPSVDDGPEFGGKGWRYMTGQAMAYALLPSFKRDDAANRYLSSAPLPLELAYLAERSDPSLLTKWKCKLEGLLGVSEVEEGGIENQGLRIHQAALAPWGMLIDLYYRVIHEGTGHKERVALAKVKEWVMDFSGAGKEWEKLSVVFERSGDLSRSQWALENSIAVSAAISTKVSEFEDGAAPCKSFEGACLCAAPRDQHLQAKRLRKLGGLYKDTAHFSAASKTWMEYLEAEEKLSGGGTEEAGDALCELARIQPELFPSDKYKASTSAQNLFKLAIDTFVSAEMKAANDDDHDRRSLLFKKRQAITDEMKMLSPF</sequence>
<evidence type="ECO:0000256" key="1">
    <source>
        <dbReference type="SAM" id="MobiDB-lite"/>
    </source>
</evidence>
<protein>
    <submittedName>
        <fullName evidence="2">Uncharacterized protein</fullName>
    </submittedName>
</protein>
<proteinExistence type="predicted"/>
<gene>
    <name evidence="2" type="ORF">PBIL07802_LOCUS6187</name>
</gene>
<accession>A0A7S3G4N2</accession>
<organism evidence="2">
    <name type="scientific">Palpitomonas bilix</name>
    <dbReference type="NCBI Taxonomy" id="652834"/>
    <lineage>
        <taxon>Eukaryota</taxon>
        <taxon>Eukaryota incertae sedis</taxon>
    </lineage>
</organism>
<feature type="region of interest" description="Disordered" evidence="1">
    <location>
        <begin position="62"/>
        <end position="90"/>
    </location>
</feature>
<reference evidence="2" key="1">
    <citation type="submission" date="2021-01" db="EMBL/GenBank/DDBJ databases">
        <authorList>
            <person name="Corre E."/>
            <person name="Pelletier E."/>
            <person name="Niang G."/>
            <person name="Scheremetjew M."/>
            <person name="Finn R."/>
            <person name="Kale V."/>
            <person name="Holt S."/>
            <person name="Cochrane G."/>
            <person name="Meng A."/>
            <person name="Brown T."/>
            <person name="Cohen L."/>
        </authorList>
    </citation>
    <scope>NUCLEOTIDE SEQUENCE</scope>
    <source>
        <strain evidence="2">NIES-2562</strain>
    </source>
</reference>
<evidence type="ECO:0000313" key="2">
    <source>
        <dbReference type="EMBL" id="CAE0244012.1"/>
    </source>
</evidence>
<name>A0A7S3G4N2_9EUKA</name>
<dbReference type="EMBL" id="HBIB01009772">
    <property type="protein sequence ID" value="CAE0244012.1"/>
    <property type="molecule type" value="Transcribed_RNA"/>
</dbReference>